<dbReference type="AlphaFoldDB" id="A0A177DQK7"/>
<reference evidence="5" key="2">
    <citation type="journal article" date="2019" name="bioRxiv">
        <title>Genomics, evolutionary history and diagnostics of the Alternaria alternata species group including apple and Asian pear pathotypes.</title>
        <authorList>
            <person name="Armitage A.D."/>
            <person name="Cockerton H.M."/>
            <person name="Sreenivasaprasad S."/>
            <person name="Woodhall J.W."/>
            <person name="Lane C.R."/>
            <person name="Harrison R.J."/>
            <person name="Clarkson J.P."/>
        </authorList>
    </citation>
    <scope>NUCLEOTIDE SEQUENCE [LARGE SCALE GENOMIC DNA]</scope>
    <source>
        <strain evidence="5">FERA 1177</strain>
    </source>
</reference>
<proteinExistence type="predicted"/>
<reference evidence="2 4" key="1">
    <citation type="submission" date="2016-05" db="EMBL/GenBank/DDBJ databases">
        <title>Comparative analysis of secretome profiles of manganese(II)-oxidizing ascomycete fungi.</title>
        <authorList>
            <consortium name="DOE Joint Genome Institute"/>
            <person name="Zeiner C.A."/>
            <person name="Purvine S.O."/>
            <person name="Zink E.M."/>
            <person name="Wu S."/>
            <person name="Pasa-Tolic L."/>
            <person name="Chaput D.L."/>
            <person name="Haridas S."/>
            <person name="Grigoriev I.V."/>
            <person name="Santelli C.M."/>
            <person name="Hansel C.M."/>
        </authorList>
    </citation>
    <scope>NUCLEOTIDE SEQUENCE [LARGE SCALE GENOMIC DNA]</scope>
    <source>
        <strain evidence="2 4">SRC1lrK2f</strain>
    </source>
</reference>
<dbReference type="EMBL" id="KV441475">
    <property type="protein sequence ID" value="OAG22075.1"/>
    <property type="molecule type" value="Genomic_DNA"/>
</dbReference>
<feature type="signal peptide" evidence="1">
    <location>
        <begin position="1"/>
        <end position="18"/>
    </location>
</feature>
<organism evidence="2 4">
    <name type="scientific">Alternaria alternata</name>
    <name type="common">Alternaria rot fungus</name>
    <name type="synonym">Torula alternata</name>
    <dbReference type="NCBI Taxonomy" id="5599"/>
    <lineage>
        <taxon>Eukaryota</taxon>
        <taxon>Fungi</taxon>
        <taxon>Dikarya</taxon>
        <taxon>Ascomycota</taxon>
        <taxon>Pezizomycotina</taxon>
        <taxon>Dothideomycetes</taxon>
        <taxon>Pleosporomycetidae</taxon>
        <taxon>Pleosporales</taxon>
        <taxon>Pleosporineae</taxon>
        <taxon>Pleosporaceae</taxon>
        <taxon>Alternaria</taxon>
        <taxon>Alternaria sect. Alternaria</taxon>
        <taxon>Alternaria alternata complex</taxon>
    </lineage>
</organism>
<dbReference type="VEuPathDB" id="FungiDB:CC77DRAFT_1019080"/>
<dbReference type="OMA" id="TEFWCAS"/>
<sequence>MHIANAILIAWPAFLTSAIPIMPRTALIGSPRNVYLTTCTTRSVTADTTLSSAILYSGSASTNNPTDIGTVSSPRAVQWAGFTRRVTLESGVFESRIAQSADTLPKSELAGSATLTGDGNLKEEFACFRDGTSTFRISAGVLGAETTVCVADFWCGSIAV</sequence>
<name>A0A177DQK7_ALTAL</name>
<evidence type="ECO:0000313" key="5">
    <source>
        <dbReference type="Proteomes" id="UP000291422"/>
    </source>
</evidence>
<evidence type="ECO:0000313" key="4">
    <source>
        <dbReference type="Proteomes" id="UP000077248"/>
    </source>
</evidence>
<dbReference type="Proteomes" id="UP000077248">
    <property type="component" value="Unassembled WGS sequence"/>
</dbReference>
<dbReference type="GeneID" id="29110342"/>
<keyword evidence="4" id="KW-1185">Reference proteome</keyword>
<evidence type="ECO:0000313" key="2">
    <source>
        <dbReference type="EMBL" id="OAG22075.1"/>
    </source>
</evidence>
<dbReference type="EMBL" id="PDXD01000001">
    <property type="protein sequence ID" value="RYN84088.1"/>
    <property type="molecule type" value="Genomic_DNA"/>
</dbReference>
<accession>A0A177DQK7</accession>
<dbReference type="KEGG" id="aalt:CC77DRAFT_1019080"/>
<feature type="chain" id="PRO_5040669925" evidence="1">
    <location>
        <begin position="19"/>
        <end position="160"/>
    </location>
</feature>
<protein>
    <submittedName>
        <fullName evidence="2">Uncharacterized protein</fullName>
    </submittedName>
</protein>
<keyword evidence="1" id="KW-0732">Signal</keyword>
<evidence type="ECO:0000256" key="1">
    <source>
        <dbReference type="SAM" id="SignalP"/>
    </source>
</evidence>
<evidence type="ECO:0000313" key="3">
    <source>
        <dbReference type="EMBL" id="RYN84088.1"/>
    </source>
</evidence>
<reference evidence="3" key="3">
    <citation type="journal article" date="2019" name="J. ISSAAS">
        <title>Genomics, evolutionary history and diagnostics of the Alternaria alternata species group including apple and Asian pear pathotypes.</title>
        <authorList>
            <person name="Armitage A.D."/>
            <person name="Cockerton H.M."/>
            <person name="Sreenivasaprasad S."/>
            <person name="Woodhall J."/>
            <person name="Lane C."/>
            <person name="Harrison R.J."/>
            <person name="Clarkson J.P."/>
        </authorList>
    </citation>
    <scope>NUCLEOTIDE SEQUENCE</scope>
    <source>
        <strain evidence="3">FERA 1177</strain>
    </source>
</reference>
<dbReference type="RefSeq" id="XP_018387496.1">
    <property type="nucleotide sequence ID" value="XM_018524748.1"/>
</dbReference>
<gene>
    <name evidence="3" type="ORF">AA0117_g206</name>
    <name evidence="2" type="ORF">CC77DRAFT_1019080</name>
</gene>
<dbReference type="Proteomes" id="UP000291422">
    <property type="component" value="Unassembled WGS sequence"/>
</dbReference>